<dbReference type="Pfam" id="PF13087">
    <property type="entry name" value="AAA_12"/>
    <property type="match status" value="1"/>
</dbReference>
<dbReference type="GO" id="GO:0005737">
    <property type="term" value="C:cytoplasm"/>
    <property type="evidence" value="ECO:0007669"/>
    <property type="project" value="UniProtKB-SubCell"/>
</dbReference>
<keyword evidence="11" id="KW-1185">Reference proteome</keyword>
<dbReference type="PROSITE" id="PS51981">
    <property type="entry name" value="ZF_RZ"/>
    <property type="match status" value="1"/>
</dbReference>
<dbReference type="InterPro" id="IPR047187">
    <property type="entry name" value="SF1_C_Upf1"/>
</dbReference>
<sequence length="1581" mass="181154">MVINAYLISLLLTRLIRSSSKETQGRKRQWLDFSEDDRGCSKRPCLSVNEPSLSRVSRFFDDLTHVCINSPQQVLLFLQRHCFELSLTVRYPDLSSTEVYTLIRALIVALEYATTVGDVQPVLTEVLCSTFMARDLLHFIAQLETFRYQGHVISKVIGNTVVLLHHLVTAAPEKTQSLLHLPVDLLYWKVKRQQSCGLKVSWITQKQLQDLKWTVDAAFPEDSTVGKFMSPATEEQMHRISVFPVPEDILTSPGRSLRRNPKCGPHQSEQSYLDLHFRLLREDFIKPLRDGIASCFSPKTLFSGTGRSKKGLRLYKNVFILKVGTMPTGVIYMARFDSPFTSFISSKRLMSGSLISLISNDCDDILFGTVVSYDRKELAEGFVWIELKVDPQDLYKYMFKTNFTMVESPAFFEGYRHVLEGLKEMDHRCLPFRSASENHTSLQYTTGTTNCGAAEMKAVSDPQLLSTAATPGSPLTDTEKEKAVSDPQLMDSASVPQAVTTDTDKGKTEDVAYLHDSPEYLLPDRENTEMKEVESPASREVAPCLSTHSHCTKSRINMVSADPFNTQVWMPERFPLLDESQIKAIETALTREFVLIQGPPGTGKTFIGLKIVETLLRNNRYWNTDKSCILVVCYTNHALDQFLEGILQFQSSGVVRIGGRSKNKNMESYSLKNIRARRLHQVLLPSQRRRFSEIMEPLRAIKKQIPDYSAVLETLHQGILTEAELEPEINADKLWFHKGMEQSEMLAWLEIRGKPQQQKPKQKQKQKHITNRHKIKHKFWNIFQDNGGTGQDADERYLDEYDFEDHEESQAEWVESKFAYIVPPDHHSEYDVRILSRLKEEDIMSQAEVPPVRLLWSLPVNDRWRLYRKWLVEYKNKLKEQLCFKIQEYTKGTAAMMALTVQENKLILENAQVIGLTTTGAAKYRSLLQKIKPKIVVVEEAAEVLEAHVLTTLNTSCQHLIMIGDHKQLRPKPADYTLEKKYNLGISLFERMINNDMPYVQLVYQHRMRPEISQLLVPLFYKHLKDHESVSHFENVRGVDSNVFFVRHEEEEDKNSDSESYSNTFEAFFMVSLCKYLLQQDYKEDQITILTPYTGQLQIIRQKMKEEDLENVAVKAVDDFQGEENDIVLLSLVRSNKEGQIGFMKDKNRLCVAFSRARVGFYCIGNLRALSDGSKNRLWQDILKMLEEKSLTGDGLTLTCRNHPGSKLIMKRRSDFRKVRHGGCDLPCQTRLKCGHPCTRSCHPNDMEHLRYVYEPDARFVLLEDCGHVFEVSGLDQWMDGGEGDENQHVQMKMCPRCSLPIQWNTRYCDVIKKIRLKIDKVKKIIQGSEEEIEDKKSHLLRCVRSTRGISYSHEKSMVEKLKNTLTLQGLKDQENMLNFLTILSKRKTQAAKCSKERRESLLKAIGEMEMWLCRKGLPFTSQQLKECKHEVQRISYLGNVFERITVYEMNKWNPSDAALECVIEALEMLNPLGPFTDATNSLLQGILQKIDELMPVSGLRLTEAERVMIVGAMNLGKGHWYSCPKGHLYTVGECGRPMQESSCPECGSAIGGQQHNPVQGNATTDVMLQALPAQLLTEHQ</sequence>
<dbReference type="GO" id="GO:0002376">
    <property type="term" value="P:immune system process"/>
    <property type="evidence" value="ECO:0007669"/>
    <property type="project" value="UniProtKB-KW"/>
</dbReference>
<evidence type="ECO:0000259" key="9">
    <source>
        <dbReference type="PROSITE" id="PS51981"/>
    </source>
</evidence>
<evidence type="ECO:0000313" key="10">
    <source>
        <dbReference type="EMBL" id="KAJ1195206.1"/>
    </source>
</evidence>
<dbReference type="InterPro" id="IPR057373">
    <property type="entry name" value="ZNFX1"/>
</dbReference>
<accession>A0AAV7V3L0</accession>
<dbReference type="Pfam" id="PF20173">
    <property type="entry name" value="ZnF_RZ-type"/>
    <property type="match status" value="1"/>
</dbReference>
<dbReference type="GO" id="GO:0004386">
    <property type="term" value="F:helicase activity"/>
    <property type="evidence" value="ECO:0007669"/>
    <property type="project" value="InterPro"/>
</dbReference>
<dbReference type="Pfam" id="PF13086">
    <property type="entry name" value="AAA_11"/>
    <property type="match status" value="2"/>
</dbReference>
<dbReference type="Gene3D" id="3.40.50.300">
    <property type="entry name" value="P-loop containing nucleotide triphosphate hydrolases"/>
    <property type="match status" value="3"/>
</dbReference>
<dbReference type="FunFam" id="3.40.50.300:FF:000742">
    <property type="entry name" value="NFX1-type zinc finger-containing protein 1"/>
    <property type="match status" value="1"/>
</dbReference>
<dbReference type="SUPFAM" id="SSF52540">
    <property type="entry name" value="P-loop containing nucleoside triphosphate hydrolases"/>
    <property type="match status" value="1"/>
</dbReference>
<comment type="caution">
    <text evidence="10">The sequence shown here is derived from an EMBL/GenBank/DDBJ whole genome shotgun (WGS) entry which is preliminary data.</text>
</comment>
<keyword evidence="5" id="KW-0862">Zinc</keyword>
<evidence type="ECO:0000313" key="11">
    <source>
        <dbReference type="Proteomes" id="UP001066276"/>
    </source>
</evidence>
<dbReference type="InterPro" id="IPR041677">
    <property type="entry name" value="DNA2/NAM7_AAA_11"/>
</dbReference>
<dbReference type="CDD" id="cd17936">
    <property type="entry name" value="EEXXEc_NFX1"/>
    <property type="match status" value="1"/>
</dbReference>
<evidence type="ECO:0000256" key="3">
    <source>
        <dbReference type="ARBA" id="ARBA00022723"/>
    </source>
</evidence>
<dbReference type="GO" id="GO:0031048">
    <property type="term" value="P:regulatory ncRNA-mediated heterochromatin formation"/>
    <property type="evidence" value="ECO:0007669"/>
    <property type="project" value="TreeGrafter"/>
</dbReference>
<reference evidence="10" key="1">
    <citation type="journal article" date="2022" name="bioRxiv">
        <title>Sequencing and chromosome-scale assembly of the giantPleurodeles waltlgenome.</title>
        <authorList>
            <person name="Brown T."/>
            <person name="Elewa A."/>
            <person name="Iarovenko S."/>
            <person name="Subramanian E."/>
            <person name="Araus A.J."/>
            <person name="Petzold A."/>
            <person name="Susuki M."/>
            <person name="Suzuki K.-i.T."/>
            <person name="Hayashi T."/>
            <person name="Toyoda A."/>
            <person name="Oliveira C."/>
            <person name="Osipova E."/>
            <person name="Leigh N.D."/>
            <person name="Simon A."/>
            <person name="Yun M.H."/>
        </authorList>
    </citation>
    <scope>NUCLEOTIDE SEQUENCE</scope>
    <source>
        <strain evidence="10">20211129_DDA</strain>
        <tissue evidence="10">Liver</tissue>
    </source>
</reference>
<feature type="domain" description="RZ-type" evidence="9">
    <location>
        <begin position="1502"/>
        <end position="1574"/>
    </location>
</feature>
<dbReference type="InterPro" id="IPR045055">
    <property type="entry name" value="DNA2/NAM7-like"/>
</dbReference>
<dbReference type="Proteomes" id="UP001066276">
    <property type="component" value="Chromosome 2_2"/>
</dbReference>
<keyword evidence="3" id="KW-0479">Metal-binding</keyword>
<evidence type="ECO:0000256" key="1">
    <source>
        <dbReference type="ARBA" id="ARBA00004496"/>
    </source>
</evidence>
<keyword evidence="2" id="KW-0963">Cytoplasm</keyword>
<organism evidence="10 11">
    <name type="scientific">Pleurodeles waltl</name>
    <name type="common">Iberian ribbed newt</name>
    <dbReference type="NCBI Taxonomy" id="8319"/>
    <lineage>
        <taxon>Eukaryota</taxon>
        <taxon>Metazoa</taxon>
        <taxon>Chordata</taxon>
        <taxon>Craniata</taxon>
        <taxon>Vertebrata</taxon>
        <taxon>Euteleostomi</taxon>
        <taxon>Amphibia</taxon>
        <taxon>Batrachia</taxon>
        <taxon>Caudata</taxon>
        <taxon>Salamandroidea</taxon>
        <taxon>Salamandridae</taxon>
        <taxon>Pleurodelinae</taxon>
        <taxon>Pleurodeles</taxon>
    </lineage>
</organism>
<evidence type="ECO:0000256" key="6">
    <source>
        <dbReference type="ARBA" id="ARBA00022859"/>
    </source>
</evidence>
<proteinExistence type="predicted"/>
<dbReference type="InterPro" id="IPR046439">
    <property type="entry name" value="ZF_RZ_dom"/>
</dbReference>
<feature type="chain" id="PRO_5043911074" description="RZ-type domain-containing protein" evidence="8">
    <location>
        <begin position="19"/>
        <end position="1581"/>
    </location>
</feature>
<keyword evidence="8" id="KW-0732">Signal</keyword>
<evidence type="ECO:0000256" key="8">
    <source>
        <dbReference type="SAM" id="SignalP"/>
    </source>
</evidence>
<dbReference type="InterPro" id="IPR027417">
    <property type="entry name" value="P-loop_NTPase"/>
</dbReference>
<dbReference type="EMBL" id="JANPWB010000004">
    <property type="protein sequence ID" value="KAJ1195206.1"/>
    <property type="molecule type" value="Genomic_DNA"/>
</dbReference>
<evidence type="ECO:0000256" key="4">
    <source>
        <dbReference type="ARBA" id="ARBA00022771"/>
    </source>
</evidence>
<comment type="subcellular location">
    <subcellularLocation>
        <location evidence="1">Cytoplasm</location>
    </subcellularLocation>
</comment>
<feature type="region of interest" description="Disordered" evidence="7">
    <location>
        <begin position="465"/>
        <end position="505"/>
    </location>
</feature>
<name>A0AAV7V3L0_PLEWA</name>
<gene>
    <name evidence="10" type="ORF">NDU88_004487</name>
</gene>
<dbReference type="Pfam" id="PF25396">
    <property type="entry name" value="ZNFX1"/>
    <property type="match status" value="1"/>
</dbReference>
<evidence type="ECO:0000256" key="2">
    <source>
        <dbReference type="ARBA" id="ARBA00022490"/>
    </source>
</evidence>
<dbReference type="PANTHER" id="PTHR10887:SF341">
    <property type="entry name" value="NFX1-TYPE ZINC FINGER-CONTAINING PROTEIN 1"/>
    <property type="match status" value="1"/>
</dbReference>
<feature type="signal peptide" evidence="8">
    <location>
        <begin position="1"/>
        <end position="18"/>
    </location>
</feature>
<protein>
    <recommendedName>
        <fullName evidence="9">RZ-type domain-containing protein</fullName>
    </recommendedName>
</protein>
<dbReference type="PANTHER" id="PTHR10887">
    <property type="entry name" value="DNA2/NAM7 HELICASE FAMILY"/>
    <property type="match status" value="1"/>
</dbReference>
<evidence type="ECO:0000256" key="7">
    <source>
        <dbReference type="SAM" id="MobiDB-lite"/>
    </source>
</evidence>
<keyword evidence="4" id="KW-0863">Zinc-finger</keyword>
<feature type="compositionally biased region" description="Polar residues" evidence="7">
    <location>
        <begin position="465"/>
        <end position="476"/>
    </location>
</feature>
<dbReference type="GO" id="GO:0008270">
    <property type="term" value="F:zinc ion binding"/>
    <property type="evidence" value="ECO:0007669"/>
    <property type="project" value="UniProtKB-KW"/>
</dbReference>
<keyword evidence="6" id="KW-0391">Immunity</keyword>
<dbReference type="CDD" id="cd18808">
    <property type="entry name" value="SF1_C_Upf1"/>
    <property type="match status" value="1"/>
</dbReference>
<dbReference type="InterPro" id="IPR041679">
    <property type="entry name" value="DNA2/NAM7-like_C"/>
</dbReference>
<dbReference type="GO" id="GO:0031380">
    <property type="term" value="C:nuclear RNA-directed RNA polymerase complex"/>
    <property type="evidence" value="ECO:0007669"/>
    <property type="project" value="TreeGrafter"/>
</dbReference>
<evidence type="ECO:0000256" key="5">
    <source>
        <dbReference type="ARBA" id="ARBA00022833"/>
    </source>
</evidence>